<dbReference type="Proteomes" id="UP000532373">
    <property type="component" value="Unassembled WGS sequence"/>
</dbReference>
<dbReference type="Gene3D" id="1.10.10.10">
    <property type="entry name" value="Winged helix-like DNA-binding domain superfamily/Winged helix DNA-binding domain"/>
    <property type="match status" value="1"/>
</dbReference>
<comment type="caution">
    <text evidence="7">The sequence shown here is derived from an EMBL/GenBank/DDBJ whole genome shotgun (WGS) entry which is preliminary data.</text>
</comment>
<feature type="domain" description="HTH iclR-type" evidence="5">
    <location>
        <begin position="26"/>
        <end position="88"/>
    </location>
</feature>
<dbReference type="PROSITE" id="PS51078">
    <property type="entry name" value="ICLR_ED"/>
    <property type="match status" value="1"/>
</dbReference>
<dbReference type="InterPro" id="IPR014757">
    <property type="entry name" value="Tscrpt_reg_IclR_C"/>
</dbReference>
<evidence type="ECO:0000313" key="8">
    <source>
        <dbReference type="Proteomes" id="UP000532373"/>
    </source>
</evidence>
<dbReference type="InterPro" id="IPR050707">
    <property type="entry name" value="HTH_MetabolicPath_Reg"/>
</dbReference>
<dbReference type="EMBL" id="JACHGI010000014">
    <property type="protein sequence ID" value="MBB6469092.1"/>
    <property type="molecule type" value="Genomic_DNA"/>
</dbReference>
<evidence type="ECO:0000259" key="5">
    <source>
        <dbReference type="PROSITE" id="PS51077"/>
    </source>
</evidence>
<dbReference type="GO" id="GO:0045892">
    <property type="term" value="P:negative regulation of DNA-templated transcription"/>
    <property type="evidence" value="ECO:0007669"/>
    <property type="project" value="TreeGrafter"/>
</dbReference>
<dbReference type="PANTHER" id="PTHR30136:SF24">
    <property type="entry name" value="HTH-TYPE TRANSCRIPTIONAL REPRESSOR ALLR"/>
    <property type="match status" value="1"/>
</dbReference>
<dbReference type="Pfam" id="PF01614">
    <property type="entry name" value="IclR_C"/>
    <property type="match status" value="1"/>
</dbReference>
<gene>
    <name evidence="7" type="ORF">HNQ96_004981</name>
</gene>
<dbReference type="GO" id="GO:0003700">
    <property type="term" value="F:DNA-binding transcription factor activity"/>
    <property type="evidence" value="ECO:0007669"/>
    <property type="project" value="TreeGrafter"/>
</dbReference>
<evidence type="ECO:0000259" key="6">
    <source>
        <dbReference type="PROSITE" id="PS51078"/>
    </source>
</evidence>
<feature type="region of interest" description="Disordered" evidence="4">
    <location>
        <begin position="1"/>
        <end position="20"/>
    </location>
</feature>
<dbReference type="PROSITE" id="PS51077">
    <property type="entry name" value="HTH_ICLR"/>
    <property type="match status" value="1"/>
</dbReference>
<dbReference type="InterPro" id="IPR036388">
    <property type="entry name" value="WH-like_DNA-bd_sf"/>
</dbReference>
<keyword evidence="3" id="KW-0804">Transcription</keyword>
<name>A0A8E1WL42_9HYPH</name>
<dbReference type="Gene3D" id="3.30.450.40">
    <property type="match status" value="1"/>
</dbReference>
<dbReference type="InterPro" id="IPR036390">
    <property type="entry name" value="WH_DNA-bd_sf"/>
</dbReference>
<evidence type="ECO:0000256" key="4">
    <source>
        <dbReference type="SAM" id="MobiDB-lite"/>
    </source>
</evidence>
<dbReference type="SMART" id="SM00346">
    <property type="entry name" value="HTH_ICLR"/>
    <property type="match status" value="1"/>
</dbReference>
<protein>
    <submittedName>
        <fullName evidence="7">DNA-binding IclR family transcriptional regulator</fullName>
    </submittedName>
</protein>
<dbReference type="SUPFAM" id="SSF55781">
    <property type="entry name" value="GAF domain-like"/>
    <property type="match status" value="1"/>
</dbReference>
<dbReference type="GO" id="GO:0003677">
    <property type="term" value="F:DNA binding"/>
    <property type="evidence" value="ECO:0007669"/>
    <property type="project" value="UniProtKB-KW"/>
</dbReference>
<reference evidence="7 8" key="1">
    <citation type="submission" date="2020-08" db="EMBL/GenBank/DDBJ databases">
        <title>Genomic Encyclopedia of Type Strains, Phase IV (KMG-IV): sequencing the most valuable type-strain genomes for metagenomic binning, comparative biology and taxonomic classification.</title>
        <authorList>
            <person name="Goeker M."/>
        </authorList>
    </citation>
    <scope>NUCLEOTIDE SEQUENCE [LARGE SCALE GENOMIC DNA]</scope>
    <source>
        <strain evidence="7 8">DSM 17454</strain>
    </source>
</reference>
<organism evidence="7 8">
    <name type="scientific">Aminobacter carboxidus</name>
    <dbReference type="NCBI Taxonomy" id="376165"/>
    <lineage>
        <taxon>Bacteria</taxon>
        <taxon>Pseudomonadati</taxon>
        <taxon>Pseudomonadota</taxon>
        <taxon>Alphaproteobacteria</taxon>
        <taxon>Hyphomicrobiales</taxon>
        <taxon>Phyllobacteriaceae</taxon>
        <taxon>Aminobacter</taxon>
    </lineage>
</organism>
<evidence type="ECO:0000256" key="1">
    <source>
        <dbReference type="ARBA" id="ARBA00023015"/>
    </source>
</evidence>
<keyword evidence="1" id="KW-0805">Transcription regulation</keyword>
<dbReference type="SUPFAM" id="SSF46785">
    <property type="entry name" value="Winged helix' DNA-binding domain"/>
    <property type="match status" value="1"/>
</dbReference>
<dbReference type="AlphaFoldDB" id="A0A8E1WL42"/>
<evidence type="ECO:0000256" key="3">
    <source>
        <dbReference type="ARBA" id="ARBA00023163"/>
    </source>
</evidence>
<feature type="domain" description="IclR-ED" evidence="6">
    <location>
        <begin position="89"/>
        <end position="271"/>
    </location>
</feature>
<evidence type="ECO:0000313" key="7">
    <source>
        <dbReference type="EMBL" id="MBB6469092.1"/>
    </source>
</evidence>
<proteinExistence type="predicted"/>
<sequence length="275" mass="29669">MNVSVKRRPPQAAPAAPEKVSSRQPLQTVVKALDVLRLFTLKQEWLGVREIGRMLELNSASVHNLLRTLTASGLVEQNADTKKYRLGLGLVALAGIKLGQLDLVTAASPAMKGLAEKLGETITLSVLYGHDLLYLAKFEGNKPVRVASRIGGSAPLHCSANGKVLLAFSPDKEIEAVLKSPLTRYTASTVTDPKLLKAELAQIRQQGYAVDFGGYLTDVHAVAAPIRDQSAHVIASMGIIIPANRFPQKKQKQYATLASDVADQISLSLGWNPNY</sequence>
<dbReference type="RefSeq" id="WP_184772170.1">
    <property type="nucleotide sequence ID" value="NZ_JACHGI010000014.1"/>
</dbReference>
<dbReference type="PANTHER" id="PTHR30136">
    <property type="entry name" value="HELIX-TURN-HELIX TRANSCRIPTIONAL REGULATOR, ICLR FAMILY"/>
    <property type="match status" value="1"/>
</dbReference>
<dbReference type="InterPro" id="IPR029016">
    <property type="entry name" value="GAF-like_dom_sf"/>
</dbReference>
<accession>A0A8E1WL42</accession>
<evidence type="ECO:0000256" key="2">
    <source>
        <dbReference type="ARBA" id="ARBA00023125"/>
    </source>
</evidence>
<dbReference type="InterPro" id="IPR005471">
    <property type="entry name" value="Tscrpt_reg_IclR_N"/>
</dbReference>
<keyword evidence="2 7" id="KW-0238">DNA-binding</keyword>
<dbReference type="Pfam" id="PF09339">
    <property type="entry name" value="HTH_IclR"/>
    <property type="match status" value="1"/>
</dbReference>